<dbReference type="Gene3D" id="3.40.50.150">
    <property type="entry name" value="Vaccinia Virus protein VP39"/>
    <property type="match status" value="1"/>
</dbReference>
<keyword evidence="1 4" id="KW-0489">Methyltransferase</keyword>
<keyword evidence="5" id="KW-1185">Reference proteome</keyword>
<dbReference type="PROSITE" id="PS00092">
    <property type="entry name" value="N6_MTASE"/>
    <property type="match status" value="1"/>
</dbReference>
<dbReference type="InterPro" id="IPR050210">
    <property type="entry name" value="tRNA_Adenine-N(6)_MTase"/>
</dbReference>
<dbReference type="Pfam" id="PF05175">
    <property type="entry name" value="MTS"/>
    <property type="match status" value="1"/>
</dbReference>
<keyword evidence="1 4" id="KW-0808">Transferase</keyword>
<dbReference type="GO" id="GO:0003676">
    <property type="term" value="F:nucleic acid binding"/>
    <property type="evidence" value="ECO:0007669"/>
    <property type="project" value="InterPro"/>
</dbReference>
<evidence type="ECO:0000256" key="1">
    <source>
        <dbReference type="ARBA" id="ARBA00022603"/>
    </source>
</evidence>
<dbReference type="InterPro" id="IPR007848">
    <property type="entry name" value="Small_mtfrase_dom"/>
</dbReference>
<dbReference type="PANTHER" id="PTHR47739:SF1">
    <property type="entry name" value="TRNA1(VAL) (ADENINE(37)-N6)-METHYLTRANSFERASE"/>
    <property type="match status" value="1"/>
</dbReference>
<dbReference type="CDD" id="cd02440">
    <property type="entry name" value="AdoMet_MTases"/>
    <property type="match status" value="1"/>
</dbReference>
<sequence>MSGAALTADAFLGGRLTVRQPARGFRAGVDAVMLAAAVPARSGDTVLELGCGVGTASLCLARRVAGLDLTGIEREADYATLARENAAGNAIGMSIFTADLSRLPDPVRVQSFDHVIANPPYYVPDTRTGAADAGREAALAEDTDLRTWIDVATRRLAPGGWLTLIQRADRLRDVLAACDDRLGALEVLPLAPRHGRAARLVLLRARKGGRSPMVLHAPVVLHEGDRHERDGESYAAEIAGVLRDALPMPWPGR</sequence>
<dbReference type="SUPFAM" id="SSF53335">
    <property type="entry name" value="S-adenosyl-L-methionine-dependent methyltransferases"/>
    <property type="match status" value="1"/>
</dbReference>
<evidence type="ECO:0000259" key="3">
    <source>
        <dbReference type="Pfam" id="PF05175"/>
    </source>
</evidence>
<protein>
    <submittedName>
        <fullName evidence="4">tRNA1(Val) A37 N6-methylase TrmN6</fullName>
    </submittedName>
</protein>
<dbReference type="GO" id="GO:0008170">
    <property type="term" value="F:N-methyltransferase activity"/>
    <property type="evidence" value="ECO:0007669"/>
    <property type="project" value="UniProtKB-ARBA"/>
</dbReference>
<name>A0A1H9R5H0_9RHOB</name>
<dbReference type="AlphaFoldDB" id="A0A1H9R5H0"/>
<accession>A0A1H9R5H0</accession>
<gene>
    <name evidence="4" type="ORF">SAMN04490244_102135</name>
</gene>
<organism evidence="4 5">
    <name type="scientific">Tranquillimonas rosea</name>
    <dbReference type="NCBI Taxonomy" id="641238"/>
    <lineage>
        <taxon>Bacteria</taxon>
        <taxon>Pseudomonadati</taxon>
        <taxon>Pseudomonadota</taxon>
        <taxon>Alphaproteobacteria</taxon>
        <taxon>Rhodobacterales</taxon>
        <taxon>Roseobacteraceae</taxon>
        <taxon>Tranquillimonas</taxon>
    </lineage>
</organism>
<evidence type="ECO:0000313" key="5">
    <source>
        <dbReference type="Proteomes" id="UP000198885"/>
    </source>
</evidence>
<dbReference type="OrthoDB" id="5489421at2"/>
<dbReference type="GO" id="GO:0032259">
    <property type="term" value="P:methylation"/>
    <property type="evidence" value="ECO:0007669"/>
    <property type="project" value="UniProtKB-KW"/>
</dbReference>
<keyword evidence="2" id="KW-0949">S-adenosyl-L-methionine</keyword>
<dbReference type="EMBL" id="FOGU01000002">
    <property type="protein sequence ID" value="SER67938.1"/>
    <property type="molecule type" value="Genomic_DNA"/>
</dbReference>
<feature type="domain" description="Methyltransferase small" evidence="3">
    <location>
        <begin position="33"/>
        <end position="126"/>
    </location>
</feature>
<reference evidence="4 5" key="1">
    <citation type="submission" date="2016-10" db="EMBL/GenBank/DDBJ databases">
        <authorList>
            <person name="de Groot N.N."/>
        </authorList>
    </citation>
    <scope>NUCLEOTIDE SEQUENCE [LARGE SCALE GENOMIC DNA]</scope>
    <source>
        <strain evidence="4 5">DSM 23042</strain>
    </source>
</reference>
<dbReference type="InterPro" id="IPR002052">
    <property type="entry name" value="DNA_methylase_N6_adenine_CS"/>
</dbReference>
<evidence type="ECO:0000313" key="4">
    <source>
        <dbReference type="EMBL" id="SER67938.1"/>
    </source>
</evidence>
<evidence type="ECO:0000256" key="2">
    <source>
        <dbReference type="ARBA" id="ARBA00022691"/>
    </source>
</evidence>
<dbReference type="Proteomes" id="UP000198885">
    <property type="component" value="Unassembled WGS sequence"/>
</dbReference>
<dbReference type="GO" id="GO:0008757">
    <property type="term" value="F:S-adenosylmethionine-dependent methyltransferase activity"/>
    <property type="evidence" value="ECO:0007669"/>
    <property type="project" value="UniProtKB-ARBA"/>
</dbReference>
<dbReference type="InterPro" id="IPR029063">
    <property type="entry name" value="SAM-dependent_MTases_sf"/>
</dbReference>
<proteinExistence type="predicted"/>
<dbReference type="RefSeq" id="WP_092688607.1">
    <property type="nucleotide sequence ID" value="NZ_FOGU01000002.1"/>
</dbReference>
<dbReference type="PANTHER" id="PTHR47739">
    <property type="entry name" value="TRNA1(VAL) (ADENINE(37)-N6)-METHYLTRANSFERASE"/>
    <property type="match status" value="1"/>
</dbReference>
<dbReference type="STRING" id="641238.SAMN04490244_102135"/>